<dbReference type="InParanoid" id="A0A251U8A1"/>
<gene>
    <name evidence="1" type="ORF">HannXRQ_Chr08g0235701</name>
</gene>
<organism evidence="1 2">
    <name type="scientific">Helianthus annuus</name>
    <name type="common">Common sunflower</name>
    <dbReference type="NCBI Taxonomy" id="4232"/>
    <lineage>
        <taxon>Eukaryota</taxon>
        <taxon>Viridiplantae</taxon>
        <taxon>Streptophyta</taxon>
        <taxon>Embryophyta</taxon>
        <taxon>Tracheophyta</taxon>
        <taxon>Spermatophyta</taxon>
        <taxon>Magnoliopsida</taxon>
        <taxon>eudicotyledons</taxon>
        <taxon>Gunneridae</taxon>
        <taxon>Pentapetalae</taxon>
        <taxon>asterids</taxon>
        <taxon>campanulids</taxon>
        <taxon>Asterales</taxon>
        <taxon>Asteraceae</taxon>
        <taxon>Asteroideae</taxon>
        <taxon>Heliantheae alliance</taxon>
        <taxon>Heliantheae</taxon>
        <taxon>Helianthus</taxon>
    </lineage>
</organism>
<accession>A0A251U8A1</accession>
<dbReference type="Proteomes" id="UP000215914">
    <property type="component" value="Chromosome 8"/>
</dbReference>
<evidence type="ECO:0000313" key="2">
    <source>
        <dbReference type="Proteomes" id="UP000215914"/>
    </source>
</evidence>
<reference evidence="2" key="1">
    <citation type="journal article" date="2017" name="Nature">
        <title>The sunflower genome provides insights into oil metabolism, flowering and Asterid evolution.</title>
        <authorList>
            <person name="Badouin H."/>
            <person name="Gouzy J."/>
            <person name="Grassa C.J."/>
            <person name="Murat F."/>
            <person name="Staton S.E."/>
            <person name="Cottret L."/>
            <person name="Lelandais-Briere C."/>
            <person name="Owens G.L."/>
            <person name="Carrere S."/>
            <person name="Mayjonade B."/>
            <person name="Legrand L."/>
            <person name="Gill N."/>
            <person name="Kane N.C."/>
            <person name="Bowers J.E."/>
            <person name="Hubner S."/>
            <person name="Bellec A."/>
            <person name="Berard A."/>
            <person name="Berges H."/>
            <person name="Blanchet N."/>
            <person name="Boniface M.C."/>
            <person name="Brunel D."/>
            <person name="Catrice O."/>
            <person name="Chaidir N."/>
            <person name="Claudel C."/>
            <person name="Donnadieu C."/>
            <person name="Faraut T."/>
            <person name="Fievet G."/>
            <person name="Helmstetter N."/>
            <person name="King M."/>
            <person name="Knapp S.J."/>
            <person name="Lai Z."/>
            <person name="Le Paslier M.C."/>
            <person name="Lippi Y."/>
            <person name="Lorenzon L."/>
            <person name="Mandel J.R."/>
            <person name="Marage G."/>
            <person name="Marchand G."/>
            <person name="Marquand E."/>
            <person name="Bret-Mestries E."/>
            <person name="Morien E."/>
            <person name="Nambeesan S."/>
            <person name="Nguyen T."/>
            <person name="Pegot-Espagnet P."/>
            <person name="Pouilly N."/>
            <person name="Raftis F."/>
            <person name="Sallet E."/>
            <person name="Schiex T."/>
            <person name="Thomas J."/>
            <person name="Vandecasteele C."/>
            <person name="Vares D."/>
            <person name="Vear F."/>
            <person name="Vautrin S."/>
            <person name="Crespi M."/>
            <person name="Mangin B."/>
            <person name="Burke J.M."/>
            <person name="Salse J."/>
            <person name="Munos S."/>
            <person name="Vincourt P."/>
            <person name="Rieseberg L.H."/>
            <person name="Langlade N.B."/>
        </authorList>
    </citation>
    <scope>NUCLEOTIDE SEQUENCE [LARGE SCALE GENOMIC DNA]</scope>
    <source>
        <strain evidence="2">cv. SF193</strain>
    </source>
</reference>
<sequence length="99" mass="11562">MWVQILFQSSLYRIGGTLVLLQFVSRIRYLIEDTMGICFSEYILDAKSQLHANGIIKVYGKEIVDMCFDRITKLALRNKKDATPIMQIADTLLRDQWKF</sequence>
<protein>
    <submittedName>
        <fullName evidence="1">Uncharacterized protein</fullName>
    </submittedName>
</protein>
<dbReference type="AlphaFoldDB" id="A0A251U8A1"/>
<name>A0A251U8A1_HELAN</name>
<dbReference type="EMBL" id="CM007897">
    <property type="protein sequence ID" value="OTG19580.1"/>
    <property type="molecule type" value="Genomic_DNA"/>
</dbReference>
<evidence type="ECO:0000313" key="1">
    <source>
        <dbReference type="EMBL" id="OTG19580.1"/>
    </source>
</evidence>
<proteinExistence type="predicted"/>
<keyword evidence="2" id="KW-1185">Reference proteome</keyword>